<dbReference type="AlphaFoldDB" id="A0A7S1BPK4"/>
<gene>
    <name evidence="1" type="ORF">CHYS00102_LOCUS19674</name>
</gene>
<sequence>MPYHIQLNRFDNAFRRNLVWSPHLVWGKKIKKAQIISRKIPRSITEKDANNLEEDIRRVIEESAEDVSFFRSGTVNAIHHRLPGRHALLFNAADEGFEHEVEGVVFNTTVEFQGNWYSVWAFRKGKFVNKGGSEDWAYKGPKMVRVRRIPLREII</sequence>
<proteinExistence type="predicted"/>
<name>A0A7S1BPK4_9STRA</name>
<dbReference type="EMBL" id="HBFR01027237">
    <property type="protein sequence ID" value="CAD8892466.1"/>
    <property type="molecule type" value="Transcribed_RNA"/>
</dbReference>
<accession>A0A7S1BPK4</accession>
<protein>
    <submittedName>
        <fullName evidence="1">Uncharacterized protein</fullName>
    </submittedName>
</protein>
<organism evidence="1">
    <name type="scientific">Corethron hystrix</name>
    <dbReference type="NCBI Taxonomy" id="216773"/>
    <lineage>
        <taxon>Eukaryota</taxon>
        <taxon>Sar</taxon>
        <taxon>Stramenopiles</taxon>
        <taxon>Ochrophyta</taxon>
        <taxon>Bacillariophyta</taxon>
        <taxon>Coscinodiscophyceae</taxon>
        <taxon>Corethrophycidae</taxon>
        <taxon>Corethrales</taxon>
        <taxon>Corethraceae</taxon>
        <taxon>Corethron</taxon>
    </lineage>
</organism>
<evidence type="ECO:0000313" key="1">
    <source>
        <dbReference type="EMBL" id="CAD8892466.1"/>
    </source>
</evidence>
<reference evidence="1" key="1">
    <citation type="submission" date="2021-01" db="EMBL/GenBank/DDBJ databases">
        <authorList>
            <person name="Corre E."/>
            <person name="Pelletier E."/>
            <person name="Niang G."/>
            <person name="Scheremetjew M."/>
            <person name="Finn R."/>
            <person name="Kale V."/>
            <person name="Holt S."/>
            <person name="Cochrane G."/>
            <person name="Meng A."/>
            <person name="Brown T."/>
            <person name="Cohen L."/>
        </authorList>
    </citation>
    <scope>NUCLEOTIDE SEQUENCE</scope>
    <source>
        <strain evidence="1">308</strain>
    </source>
</reference>